<dbReference type="STRING" id="1499966.U14_05456"/>
<dbReference type="SUPFAM" id="SSF53254">
    <property type="entry name" value="Phosphoglycerate mutase-like"/>
    <property type="match status" value="1"/>
</dbReference>
<dbReference type="HOGENOM" id="CLU_033323_9_3_0"/>
<reference evidence="2 3" key="1">
    <citation type="journal article" date="2015" name="PeerJ">
        <title>First genomic representation of candidate bacterial phylum KSB3 points to enhanced environmental sensing as a trigger of wastewater bulking.</title>
        <authorList>
            <person name="Sekiguchi Y."/>
            <person name="Ohashi A."/>
            <person name="Parks D.H."/>
            <person name="Yamauchi T."/>
            <person name="Tyson G.W."/>
            <person name="Hugenholtz P."/>
        </authorList>
    </citation>
    <scope>NUCLEOTIDE SEQUENCE [LARGE SCALE GENOMIC DNA]</scope>
</reference>
<dbReference type="EMBL" id="DF820460">
    <property type="protein sequence ID" value="GAK54177.1"/>
    <property type="molecule type" value="Genomic_DNA"/>
</dbReference>
<accession>A0A081BRZ6</accession>
<dbReference type="PANTHER" id="PTHR48100">
    <property type="entry name" value="BROAD-SPECIFICITY PHOSPHATASE YOR283W-RELATED"/>
    <property type="match status" value="1"/>
</dbReference>
<organism evidence="2 3">
    <name type="scientific">Candidatus Moduliflexus flocculans</name>
    <dbReference type="NCBI Taxonomy" id="1499966"/>
    <lineage>
        <taxon>Bacteria</taxon>
        <taxon>Candidatus Moduliflexota</taxon>
        <taxon>Candidatus Moduliflexia</taxon>
        <taxon>Candidatus Moduliflexales</taxon>
        <taxon>Candidatus Moduliflexaceae</taxon>
    </lineage>
</organism>
<dbReference type="InterPro" id="IPR013078">
    <property type="entry name" value="His_Pase_superF_clade-1"/>
</dbReference>
<evidence type="ECO:0000256" key="1">
    <source>
        <dbReference type="PIRSR" id="PIRSR613078-2"/>
    </source>
</evidence>
<evidence type="ECO:0000313" key="2">
    <source>
        <dbReference type="EMBL" id="GAK54177.1"/>
    </source>
</evidence>
<feature type="binding site" evidence="1">
    <location>
        <position position="60"/>
    </location>
    <ligand>
        <name>substrate</name>
    </ligand>
</feature>
<evidence type="ECO:0000313" key="3">
    <source>
        <dbReference type="Proteomes" id="UP000030700"/>
    </source>
</evidence>
<dbReference type="SMART" id="SM00855">
    <property type="entry name" value="PGAM"/>
    <property type="match status" value="1"/>
</dbReference>
<gene>
    <name evidence="2" type="ORF">U14_05456</name>
</gene>
<sequence>MSSTTILLIRHGETAWNRGHIFRGLSDIPLNEQGRTQARLLAQALLSRQIDAAYSSPLSRAMETASIAFALRGLTVAAHDGLRDFDYGRWTGLEECEVARQWPDEDAQWRVAPHEMRPPEGETLREAFHRAWEALAALTARHQGQTVAIVAHRVINKVLVSGLLTLGLERCPFIRQDNCCLNEFERAERGDIVISLNDTSHLRQSRTECLTSDF</sequence>
<keyword evidence="3" id="KW-1185">Reference proteome</keyword>
<name>A0A081BRZ6_9BACT</name>
<dbReference type="InterPro" id="IPR050275">
    <property type="entry name" value="PGM_Phosphatase"/>
</dbReference>
<dbReference type="Pfam" id="PF00300">
    <property type="entry name" value="His_Phos_1"/>
    <property type="match status" value="1"/>
</dbReference>
<dbReference type="Gene3D" id="3.40.50.1240">
    <property type="entry name" value="Phosphoglycerate mutase-like"/>
    <property type="match status" value="1"/>
</dbReference>
<dbReference type="InterPro" id="IPR029033">
    <property type="entry name" value="His_PPase_superfam"/>
</dbReference>
<proteinExistence type="predicted"/>
<dbReference type="Proteomes" id="UP000030700">
    <property type="component" value="Unassembled WGS sequence"/>
</dbReference>
<dbReference type="InterPro" id="IPR001345">
    <property type="entry name" value="PG/BPGM_mutase_AS"/>
</dbReference>
<protein>
    <submittedName>
        <fullName evidence="2">Phosphoglycerate mutase</fullName>
    </submittedName>
</protein>
<dbReference type="GO" id="GO:0016791">
    <property type="term" value="F:phosphatase activity"/>
    <property type="evidence" value="ECO:0007669"/>
    <property type="project" value="TreeGrafter"/>
</dbReference>
<dbReference type="PROSITE" id="PS00175">
    <property type="entry name" value="PG_MUTASE"/>
    <property type="match status" value="1"/>
</dbReference>
<feature type="binding site" evidence="1">
    <location>
        <begin position="10"/>
        <end position="17"/>
    </location>
    <ligand>
        <name>substrate</name>
    </ligand>
</feature>
<dbReference type="AlphaFoldDB" id="A0A081BRZ6"/>
<dbReference type="CDD" id="cd07067">
    <property type="entry name" value="HP_PGM_like"/>
    <property type="match status" value="1"/>
</dbReference>